<dbReference type="NCBIfam" id="TIGR01628">
    <property type="entry name" value="PABP-1234"/>
    <property type="match status" value="1"/>
</dbReference>
<evidence type="ECO:0000256" key="14">
    <source>
        <dbReference type="SAM" id="Coils"/>
    </source>
</evidence>
<proteinExistence type="inferred from homology"/>
<dbReference type="VEuPathDB" id="VectorBase:GMOY010661"/>
<evidence type="ECO:0000256" key="4">
    <source>
        <dbReference type="ARBA" id="ARBA00022490"/>
    </source>
</evidence>
<dbReference type="InterPro" id="IPR036053">
    <property type="entry name" value="PABP-dom"/>
</dbReference>
<keyword evidence="7 12" id="KW-0863">Zinc-finger</keyword>
<dbReference type="GO" id="GO:0003723">
    <property type="term" value="F:RNA binding"/>
    <property type="evidence" value="ECO:0007669"/>
    <property type="project" value="UniProtKB-UniRule"/>
</dbReference>
<dbReference type="CDD" id="cd12378">
    <property type="entry name" value="RRM1_I_PABPs"/>
    <property type="match status" value="1"/>
</dbReference>
<protein>
    <submittedName>
        <fullName evidence="19">Uncharacterized protein</fullName>
    </submittedName>
</protein>
<feature type="region of interest" description="Disordered" evidence="15">
    <location>
        <begin position="1062"/>
        <end position="1082"/>
    </location>
</feature>
<feature type="region of interest" description="Disordered" evidence="15">
    <location>
        <begin position="1006"/>
        <end position="1039"/>
    </location>
</feature>
<keyword evidence="20" id="KW-1185">Reference proteome</keyword>
<keyword evidence="11" id="KW-0539">Nucleus</keyword>
<dbReference type="SUPFAM" id="SSF63570">
    <property type="entry name" value="PABC (PABP) domain"/>
    <property type="match status" value="1"/>
</dbReference>
<dbReference type="Pfam" id="PF00658">
    <property type="entry name" value="MLLE"/>
    <property type="match status" value="1"/>
</dbReference>
<dbReference type="Pfam" id="PF14061">
    <property type="entry name" value="Mtf2_C"/>
    <property type="match status" value="1"/>
</dbReference>
<dbReference type="EnsemblMetazoa" id="GMOY010661-RA">
    <property type="protein sequence ID" value="GMOY010661-PA"/>
    <property type="gene ID" value="GMOY010661"/>
</dbReference>
<feature type="region of interest" description="Disordered" evidence="15">
    <location>
        <begin position="1277"/>
        <end position="1319"/>
    </location>
</feature>
<dbReference type="SMART" id="SM00361">
    <property type="entry name" value="RRM_1"/>
    <property type="match status" value="3"/>
</dbReference>
<dbReference type="Proteomes" id="UP000092444">
    <property type="component" value="Unassembled WGS sequence"/>
</dbReference>
<feature type="domain" description="RRM" evidence="17">
    <location>
        <begin position="1899"/>
        <end position="1976"/>
    </location>
</feature>
<dbReference type="InterPro" id="IPR006515">
    <property type="entry name" value="PABP_1234"/>
</dbReference>
<evidence type="ECO:0000259" key="17">
    <source>
        <dbReference type="PROSITE" id="PS50102"/>
    </source>
</evidence>
<dbReference type="SUPFAM" id="SSF54928">
    <property type="entry name" value="RNA-binding domain, RBD"/>
    <property type="match status" value="2"/>
</dbReference>
<feature type="domain" description="RRM" evidence="17">
    <location>
        <begin position="1992"/>
        <end position="2070"/>
    </location>
</feature>
<dbReference type="FunFam" id="1.10.1900.10:FF:000004">
    <property type="entry name" value="Polyadenylate-binding protein"/>
    <property type="match status" value="1"/>
</dbReference>
<dbReference type="GO" id="GO:0005634">
    <property type="term" value="C:nucleus"/>
    <property type="evidence" value="ECO:0007669"/>
    <property type="project" value="UniProtKB-SubCell"/>
</dbReference>
<dbReference type="PROSITE" id="PS50102">
    <property type="entry name" value="RRM"/>
    <property type="match status" value="4"/>
</dbReference>
<evidence type="ECO:0000256" key="9">
    <source>
        <dbReference type="ARBA" id="ARBA00022853"/>
    </source>
</evidence>
<evidence type="ECO:0000256" key="12">
    <source>
        <dbReference type="PROSITE-ProRule" id="PRU00146"/>
    </source>
</evidence>
<dbReference type="GO" id="GO:0008270">
    <property type="term" value="F:zinc ion binding"/>
    <property type="evidence" value="ECO:0007669"/>
    <property type="project" value="UniProtKB-KW"/>
</dbReference>
<accession>A0A1B0GBH9</accession>
<evidence type="ECO:0000259" key="16">
    <source>
        <dbReference type="PROSITE" id="PS50016"/>
    </source>
</evidence>
<keyword evidence="10 13" id="KW-0694">RNA-binding</keyword>
<dbReference type="STRING" id="37546.A0A1B0GBH9"/>
<dbReference type="PANTHER" id="PTHR24012">
    <property type="entry name" value="RNA BINDING PROTEIN"/>
    <property type="match status" value="1"/>
</dbReference>
<feature type="compositionally biased region" description="Low complexity" evidence="15">
    <location>
        <begin position="1065"/>
        <end position="1076"/>
    </location>
</feature>
<evidence type="ECO:0000256" key="11">
    <source>
        <dbReference type="ARBA" id="ARBA00023242"/>
    </source>
</evidence>
<comment type="subcellular location">
    <subcellularLocation>
        <location evidence="2">Cytoplasm</location>
    </subcellularLocation>
    <subcellularLocation>
        <location evidence="1">Nucleus</location>
    </subcellularLocation>
</comment>
<dbReference type="GO" id="GO:0010628">
    <property type="term" value="P:positive regulation of gene expression"/>
    <property type="evidence" value="ECO:0007669"/>
    <property type="project" value="UniProtKB-ARBA"/>
</dbReference>
<dbReference type="Gene3D" id="2.30.30.140">
    <property type="match status" value="1"/>
</dbReference>
<feature type="region of interest" description="Disordered" evidence="15">
    <location>
        <begin position="952"/>
        <end position="983"/>
    </location>
</feature>
<dbReference type="GO" id="GO:0006325">
    <property type="term" value="P:chromatin organization"/>
    <property type="evidence" value="ECO:0007669"/>
    <property type="project" value="UniProtKB-KW"/>
</dbReference>
<keyword evidence="6" id="KW-0677">Repeat</keyword>
<dbReference type="EMBL" id="CCAG010014016">
    <property type="status" value="NOT_ANNOTATED_CDS"/>
    <property type="molecule type" value="Genomic_DNA"/>
</dbReference>
<dbReference type="SMART" id="SM00249">
    <property type="entry name" value="PHD"/>
    <property type="match status" value="2"/>
</dbReference>
<evidence type="ECO:0000256" key="7">
    <source>
        <dbReference type="ARBA" id="ARBA00022771"/>
    </source>
</evidence>
<evidence type="ECO:0000256" key="13">
    <source>
        <dbReference type="PROSITE-ProRule" id="PRU00176"/>
    </source>
</evidence>
<dbReference type="InterPro" id="IPR034364">
    <property type="entry name" value="PABP_RRM1"/>
</dbReference>
<dbReference type="InterPro" id="IPR025894">
    <property type="entry name" value="Mtf2_C_dom"/>
</dbReference>
<keyword evidence="4" id="KW-0963">Cytoplasm</keyword>
<dbReference type="InterPro" id="IPR011011">
    <property type="entry name" value="Znf_FYVE_PHD"/>
</dbReference>
<evidence type="ECO:0000259" key="18">
    <source>
        <dbReference type="PROSITE" id="PS51309"/>
    </source>
</evidence>
<dbReference type="InterPro" id="IPR019787">
    <property type="entry name" value="Znf_PHD-finger"/>
</dbReference>
<dbReference type="Gene3D" id="3.30.70.330">
    <property type="match status" value="4"/>
</dbReference>
<dbReference type="FunFam" id="3.30.70.330:FF:001395">
    <property type="entry name" value="Polyadenylate-binding protein"/>
    <property type="match status" value="1"/>
</dbReference>
<evidence type="ECO:0000313" key="19">
    <source>
        <dbReference type="EnsemblMetazoa" id="GMOY010661-PA"/>
    </source>
</evidence>
<dbReference type="CDD" id="cd12381">
    <property type="entry name" value="RRM4_I_PABPs"/>
    <property type="match status" value="1"/>
</dbReference>
<evidence type="ECO:0000256" key="5">
    <source>
        <dbReference type="ARBA" id="ARBA00022723"/>
    </source>
</evidence>
<evidence type="ECO:0000256" key="2">
    <source>
        <dbReference type="ARBA" id="ARBA00004496"/>
    </source>
</evidence>
<dbReference type="SUPFAM" id="SSF57903">
    <property type="entry name" value="FYVE/PHD zinc finger"/>
    <property type="match status" value="2"/>
</dbReference>
<keyword evidence="5" id="KW-0479">Metal-binding</keyword>
<keyword evidence="14" id="KW-0175">Coiled coil</keyword>
<evidence type="ECO:0000256" key="10">
    <source>
        <dbReference type="ARBA" id="ARBA00022884"/>
    </source>
</evidence>
<dbReference type="InterPro" id="IPR003954">
    <property type="entry name" value="RRM_euk-type"/>
</dbReference>
<feature type="compositionally biased region" description="Low complexity" evidence="15">
    <location>
        <begin position="1302"/>
        <end position="1319"/>
    </location>
</feature>
<feature type="region of interest" description="Disordered" evidence="15">
    <location>
        <begin position="1"/>
        <end position="36"/>
    </location>
</feature>
<evidence type="ECO:0000256" key="3">
    <source>
        <dbReference type="ARBA" id="ARBA00008557"/>
    </source>
</evidence>
<evidence type="ECO:0000256" key="1">
    <source>
        <dbReference type="ARBA" id="ARBA00004123"/>
    </source>
</evidence>
<name>A0A1B0GBH9_GLOMM</name>
<dbReference type="SMART" id="SM00517">
    <property type="entry name" value="PolyA"/>
    <property type="match status" value="1"/>
</dbReference>
<evidence type="ECO:0000256" key="8">
    <source>
        <dbReference type="ARBA" id="ARBA00022833"/>
    </source>
</evidence>
<evidence type="ECO:0000256" key="6">
    <source>
        <dbReference type="ARBA" id="ARBA00022737"/>
    </source>
</evidence>
<dbReference type="InterPro" id="IPR002004">
    <property type="entry name" value="PABP_HYD_C"/>
</dbReference>
<organism evidence="19 20">
    <name type="scientific">Glossina morsitans morsitans</name>
    <name type="common">Savannah tsetse fly</name>
    <dbReference type="NCBI Taxonomy" id="37546"/>
    <lineage>
        <taxon>Eukaryota</taxon>
        <taxon>Metazoa</taxon>
        <taxon>Ecdysozoa</taxon>
        <taxon>Arthropoda</taxon>
        <taxon>Hexapoda</taxon>
        <taxon>Insecta</taxon>
        <taxon>Pterygota</taxon>
        <taxon>Neoptera</taxon>
        <taxon>Endopterygota</taxon>
        <taxon>Diptera</taxon>
        <taxon>Brachycera</taxon>
        <taxon>Muscomorpha</taxon>
        <taxon>Hippoboscoidea</taxon>
        <taxon>Glossinidae</taxon>
        <taxon>Glossina</taxon>
    </lineage>
</organism>
<sequence length="2462" mass="273574">MMNNNYNTSNLPTQQQPLTIPSHVGTSQPQASSTPLSSYFNGQHHHHHIHTHQTHNHHPQLAVAMAGGALYADRTPLQLSANSLDKTYFATSAGTLGTVNSVSGSQFYGTTRPSTSALNASATQSNTILITNNFPHQTTSAPTIDQRTLPGSTATGNLRIVSTSTNSPTSLPITTAPLQHSPHLYNLSNNINKEVQHLFPAHLASFTSSAAELLPQHFTGTQHFNAAQAQQHVASSAGTAITPLSHGFYVASDMQGSSPMASNASHKILNNINTNAHVSTATPTNTTLVTSGTPNSSTTTAGSTVVLDRINICINNLYTDTTGSTNANSSIPAQQPSPIIPAIQHKAVIESVVVQPPLPSEDSFESSNALVIDEPDSTTTATTPHTPPTTPENTPSLLGNSSGSSGGDNNSSLITTTITSSCSGNNSPSTSAAVKNLETFSSLMVSKKNFSNFALISQKKNLKETDICIARDSKQTCNKDTINSPIKISSSPHILTTTSIPITPLTPTSPIILKSKMEIAAKDSSKSVAVANFCMGEDVLIKRADGRFYLGTIIDYVRPQYRIRFDDKTEVWSISEEMRKLGGSSANSAREDKSQNDQPMCIACKLTVPDAKVETCERCGRGYHRKCTRETELGSGVWLCKRCAKPMKLLQNNSDIDGEDNICLSLSYNRFSLVWDKKHRVNEEQIYCYCGRSGKFDHNMLQCCRCRNWYHTHCTQQSYKELLRGDGCSVCNQGPEFLRRLQMDWLDFLHLILYNLSLANKYHQKYHHFIRDIVPFAEEHKRSLPIPPELLQWRVMPAGEFKENLRRTLKENKDSFICGREAKQFFYGLRNIIPPVIPEITVSPDDILSDDYLKEKFQLKIYTSSEDKVIEIIDLRGNDQEKNFEAIPTTKSQLEDSSLHYRDIYEFRIEEEDAEHDHDDNDDDSSEDEIPIKHIKDKVKKSLGKIDVEDDNANDAVSIDPEPTEKILQRPLTPETPTEPQIDKEMGIRTTKKGDTSTALVIEEKFSSETVTSNEDDHKQSAQKPLTENNTKKDALKPVKNSRKRKAFTLTKTYDCHRLIETSSDENSSSSSRGTSLDLIIPPPKNFLGQNNPFRMVTPKKKAAEIGVLGGVKKSVSFARNSRTILKSSIFNTTALSFSSKLAALKSAGIFPNLSAGNLAKAAGQPRTVRTIKRRLSAKDITIGPNQEVRRRRTRRLSANVEVISTTTINPIPTNFFPIHAKDLLAAAAASTSSAAALFTTQTKINTLVPPISSENNANSNSPSAHCLPATLVQNDSTVSQASETKPMPAHGRRLRQRPQKISPNNSRRSSISSTSSTCTTTVLATGTIPTTNNTLSSNQTSVVSSEDLKQTVNKYFGAVNRIESGEQFSIRAKRQLPNGQMQYLIEWGETIAATTTGAINFTKPISTNQEDIAQNPNAIENEKPIDLLENSLLNNKMAQLTCEIKAVKDPRTKLKKPKILMHSEDSAEKNRMSAERSVQVNSILTILSDSIEKLKISLILPRLLEEPCILRKVLDNAKYSHCLKLIEDYINERQDGKDETPNYLNYRLIRIIDFFHTNTNILELLPNWMNELDDNDASLLKAFKLLRWITEQRLNKSAIDELKKEKKVHEIFHENERFKKNIEASVARHRELEEELRVTKVNYEKIANDNIKQEKNARAEKNKLLLQLEALIKKFDQSIGEKMREKIVLEEEYAKQKKIYDEFMIIFREKEAEYEVAVVQKEQEEREQQEKKVAFFIMNRAARIIQRFYRKYRKAKKRLEKEDFSINFLKESKEKYTNLLLDLLLLSVHKFNRHFDIETMNSGGPNYQMASLYVGDLHQDINEAGLFEKFSNAGPVLSIRVCRDVITRRSLGYAYVNFQQPADAERALDTMNFDLLRNKPIRIMWSQRDPSLRRSGIGNVFIKNLDKTIDNKAIYDTFSAFGNILSCKVATDDKGTSKGYGFVHFETEEAANNAIEKVNGMLLNGKKVYVGKFIPRKEREKDLGEKAKLFTNVYVKNFGDDVDDEKLKEMFDPYGKITSYKVMIKEDGKSKCFGFVAFETTEAAEAAVEALNGKDMGDGKALYVARAQKKAERQQELKRKFEELKKKRQESVYGVNLYVKNLDDTIDDERLRKEFSLFGTITSAKVMTDEDGRSKGFGFVCFVAPHEATCAVTEMNGRVVGSKPLYVALAQRKEDRKAHLASQYMRHMAGMRMQQIGQMFQPNTPGNFFVPTMGPGQRFFGPQVPTAMRNTPRWAAQVPRAAAGVQGVAQSAAAATAGGFQNAAMAATGTSQYRPPNAAAAAAAAAARGQAPAVQGAHAAAAAANTMRGTGARAITGQQTIPAANMPMAGAPMPAAAAAAAAAAQQRPANYKYTTNVRNPPVQQVQAPPPVKQQHQKGPEKLLASMLANANPQEQKQILGERLYPIIELAHPNMAGKITGMLLEIENSELLHMIEDQEALKAKVEEAVAVLHMHRVTETTT</sequence>
<dbReference type="GO" id="GO:0005737">
    <property type="term" value="C:cytoplasm"/>
    <property type="evidence" value="ECO:0007669"/>
    <property type="project" value="UniProtKB-SubCell"/>
</dbReference>
<dbReference type="InterPro" id="IPR001965">
    <property type="entry name" value="Znf_PHD"/>
</dbReference>
<feature type="region of interest" description="Disordered" evidence="15">
    <location>
        <begin position="909"/>
        <end position="934"/>
    </location>
</feature>
<dbReference type="Gene3D" id="3.30.40.10">
    <property type="entry name" value="Zinc/RING finger domain, C3HC4 (zinc finger)"/>
    <property type="match status" value="1"/>
</dbReference>
<feature type="domain" description="PABC" evidence="18">
    <location>
        <begin position="2380"/>
        <end position="2457"/>
    </location>
</feature>
<keyword evidence="8" id="KW-0862">Zinc</keyword>
<dbReference type="InterPro" id="IPR045305">
    <property type="entry name" value="RRM2_I_PABPs"/>
</dbReference>
<evidence type="ECO:0000256" key="15">
    <source>
        <dbReference type="SAM" id="MobiDB-lite"/>
    </source>
</evidence>
<dbReference type="FunFam" id="3.30.70.330:FF:000049">
    <property type="entry name" value="Polyadenylate-binding protein"/>
    <property type="match status" value="1"/>
</dbReference>
<feature type="domain" description="RRM" evidence="17">
    <location>
        <begin position="1811"/>
        <end position="1889"/>
    </location>
</feature>
<feature type="coiled-coil region" evidence="14">
    <location>
        <begin position="1616"/>
        <end position="1675"/>
    </location>
</feature>
<dbReference type="Gene3D" id="1.10.1900.10">
    <property type="entry name" value="c-terminal domain of poly(a) binding protein"/>
    <property type="match status" value="1"/>
</dbReference>
<comment type="similarity">
    <text evidence="3">Belongs to the polyadenylate-binding protein type-1 family.</text>
</comment>
<dbReference type="Pfam" id="PF00076">
    <property type="entry name" value="RRM_1"/>
    <property type="match status" value="4"/>
</dbReference>
<feature type="coiled-coil region" evidence="14">
    <location>
        <begin position="1708"/>
        <end position="1740"/>
    </location>
</feature>
<keyword evidence="9" id="KW-0156">Chromatin regulator</keyword>
<feature type="compositionally biased region" description="Acidic residues" evidence="15">
    <location>
        <begin position="909"/>
        <end position="929"/>
    </location>
</feature>
<dbReference type="PROSITE" id="PS51309">
    <property type="entry name" value="PABC"/>
    <property type="match status" value="1"/>
</dbReference>
<feature type="domain" description="PHD-type" evidence="16">
    <location>
        <begin position="598"/>
        <end position="646"/>
    </location>
</feature>
<dbReference type="CDD" id="cd12379">
    <property type="entry name" value="RRM2_I_PABPs"/>
    <property type="match status" value="1"/>
</dbReference>
<dbReference type="InterPro" id="IPR035979">
    <property type="entry name" value="RBD_domain_sf"/>
</dbReference>
<feature type="compositionally biased region" description="Low complexity" evidence="15">
    <location>
        <begin position="391"/>
        <end position="430"/>
    </location>
</feature>
<feature type="domain" description="RRM" evidence="17">
    <location>
        <begin position="2096"/>
        <end position="2173"/>
    </location>
</feature>
<reference evidence="19" key="1">
    <citation type="submission" date="2020-05" db="UniProtKB">
        <authorList>
            <consortium name="EnsemblMetazoa"/>
        </authorList>
    </citation>
    <scope>IDENTIFICATION</scope>
    <source>
        <strain evidence="19">Yale</strain>
    </source>
</reference>
<dbReference type="Gene3D" id="3.90.980.20">
    <property type="match status" value="1"/>
</dbReference>
<dbReference type="InterPro" id="IPR012677">
    <property type="entry name" value="Nucleotide-bd_a/b_plait_sf"/>
</dbReference>
<dbReference type="FunFam" id="3.30.70.330:FF:000003">
    <property type="entry name" value="Polyadenylate-binding protein"/>
    <property type="match status" value="1"/>
</dbReference>
<dbReference type="FunFam" id="3.30.70.330:FF:000021">
    <property type="entry name" value="Polyadenylate-binding protein"/>
    <property type="match status" value="1"/>
</dbReference>
<dbReference type="InterPro" id="IPR000504">
    <property type="entry name" value="RRM_dom"/>
</dbReference>
<evidence type="ECO:0000313" key="20">
    <source>
        <dbReference type="Proteomes" id="UP000092444"/>
    </source>
</evidence>
<dbReference type="PROSITE" id="PS50016">
    <property type="entry name" value="ZF_PHD_2"/>
    <property type="match status" value="1"/>
</dbReference>
<feature type="region of interest" description="Disordered" evidence="15">
    <location>
        <begin position="375"/>
        <end position="430"/>
    </location>
</feature>
<dbReference type="InterPro" id="IPR013083">
    <property type="entry name" value="Znf_RING/FYVE/PHD"/>
</dbReference>
<dbReference type="SMART" id="SM00360">
    <property type="entry name" value="RRM"/>
    <property type="match status" value="4"/>
</dbReference>